<dbReference type="GO" id="GO:0005576">
    <property type="term" value="C:extracellular region"/>
    <property type="evidence" value="ECO:0007669"/>
    <property type="project" value="UniProtKB-SubCell"/>
</dbReference>
<evidence type="ECO:0000256" key="3">
    <source>
        <dbReference type="ARBA" id="ARBA00022729"/>
    </source>
</evidence>
<name>Q01T32_SOLUE</name>
<dbReference type="PANTHER" id="PTHR31279:SF58">
    <property type="entry name" value="PROTEIN EXORDIUM-LIKE 2"/>
    <property type="match status" value="1"/>
</dbReference>
<evidence type="ECO:0000256" key="2">
    <source>
        <dbReference type="ARBA" id="ARBA00022525"/>
    </source>
</evidence>
<dbReference type="InterPro" id="IPR006766">
    <property type="entry name" value="EXORDIUM-like"/>
</dbReference>
<sequence precursor="true">MKHALIVSLAVSGLMYAQGPGQGKGAPEIVPHRTNPQGAGAPTAGSAGAIKPGIQYRGGPVMNAPAPYLIWYGNWNQSNGSDNPGGQQIVRDAIFGLSASNYYMTNASYSGVSGSLNVAGFLGNGANGSHEINDPYSQGSNLSDSQVASIVSTAIAQGLGGPGGDSNGIYFVLTSSDVNESSGFCTQYCGWHTYGTLGSKSIKYAFVGNANRCLNSCAAQTTGPNGNAGVDGMISVIAHEMEETNTDPELNAWFSAKGAEDADMCAWTFGSSQLRLPGGAYYNMTLAGISMPTRNYLIQRELDVNSKCYVDYVNKKQ</sequence>
<dbReference type="OrthoDB" id="111829at2"/>
<dbReference type="InParanoid" id="Q01T32"/>
<dbReference type="EMBL" id="CP000473">
    <property type="protein sequence ID" value="ABJ87188.1"/>
    <property type="molecule type" value="Genomic_DNA"/>
</dbReference>
<keyword evidence="3" id="KW-0732">Signal</keyword>
<proteinExistence type="predicted"/>
<dbReference type="AlphaFoldDB" id="Q01T32"/>
<accession>Q01T32</accession>
<dbReference type="STRING" id="234267.Acid_6262"/>
<gene>
    <name evidence="4" type="ordered locus">Acid_6262</name>
</gene>
<keyword evidence="2" id="KW-0964">Secreted</keyword>
<dbReference type="PANTHER" id="PTHR31279">
    <property type="entry name" value="PROTEIN EXORDIUM-LIKE 5"/>
    <property type="match status" value="1"/>
</dbReference>
<evidence type="ECO:0000313" key="4">
    <source>
        <dbReference type="EMBL" id="ABJ87188.1"/>
    </source>
</evidence>
<dbReference type="Pfam" id="PF04674">
    <property type="entry name" value="Phi_1"/>
    <property type="match status" value="1"/>
</dbReference>
<protein>
    <submittedName>
        <fullName evidence="4">Phosphate-responsive 1 family protein</fullName>
    </submittedName>
</protein>
<organism evidence="4">
    <name type="scientific">Solibacter usitatus (strain Ellin6076)</name>
    <dbReference type="NCBI Taxonomy" id="234267"/>
    <lineage>
        <taxon>Bacteria</taxon>
        <taxon>Pseudomonadati</taxon>
        <taxon>Acidobacteriota</taxon>
        <taxon>Terriglobia</taxon>
        <taxon>Bryobacterales</taxon>
        <taxon>Solibacteraceae</taxon>
        <taxon>Candidatus Solibacter</taxon>
    </lineage>
</organism>
<dbReference type="KEGG" id="sus:Acid_6262"/>
<dbReference type="eggNOG" id="ENOG5032WH6">
    <property type="taxonomic scope" value="Bacteria"/>
</dbReference>
<evidence type="ECO:0000256" key="1">
    <source>
        <dbReference type="ARBA" id="ARBA00004613"/>
    </source>
</evidence>
<reference evidence="4" key="1">
    <citation type="submission" date="2006-10" db="EMBL/GenBank/DDBJ databases">
        <title>Complete sequence of Solibacter usitatus Ellin6076.</title>
        <authorList>
            <consortium name="US DOE Joint Genome Institute"/>
            <person name="Copeland A."/>
            <person name="Lucas S."/>
            <person name="Lapidus A."/>
            <person name="Barry K."/>
            <person name="Detter J.C."/>
            <person name="Glavina del Rio T."/>
            <person name="Hammon N."/>
            <person name="Israni S."/>
            <person name="Dalin E."/>
            <person name="Tice H."/>
            <person name="Pitluck S."/>
            <person name="Thompson L.S."/>
            <person name="Brettin T."/>
            <person name="Bruce D."/>
            <person name="Han C."/>
            <person name="Tapia R."/>
            <person name="Gilna P."/>
            <person name="Schmutz J."/>
            <person name="Larimer F."/>
            <person name="Land M."/>
            <person name="Hauser L."/>
            <person name="Kyrpides N."/>
            <person name="Mikhailova N."/>
            <person name="Janssen P.H."/>
            <person name="Kuske C.R."/>
            <person name="Richardson P."/>
        </authorList>
    </citation>
    <scope>NUCLEOTIDE SEQUENCE</scope>
    <source>
        <strain evidence="4">Ellin6076</strain>
    </source>
</reference>
<dbReference type="HOGENOM" id="CLU_053712_0_0_0"/>
<comment type="subcellular location">
    <subcellularLocation>
        <location evidence="1">Secreted</location>
    </subcellularLocation>
</comment>